<dbReference type="OMA" id="FSNIGCD"/>
<dbReference type="PANTHER" id="PTHR12482">
    <property type="entry name" value="LIPASE ROG1-RELATED-RELATED"/>
    <property type="match status" value="1"/>
</dbReference>
<dbReference type="AlphaFoldDB" id="J7R3K6"/>
<dbReference type="Proteomes" id="UP000006310">
    <property type="component" value="Chromosome 3"/>
</dbReference>
<feature type="region of interest" description="Disordered" evidence="3">
    <location>
        <begin position="423"/>
        <end position="476"/>
    </location>
</feature>
<evidence type="ECO:0000256" key="1">
    <source>
        <dbReference type="ARBA" id="ARBA00007920"/>
    </source>
</evidence>
<dbReference type="RefSeq" id="XP_022463661.1">
    <property type="nucleotide sequence ID" value="XM_022607024.1"/>
</dbReference>
<dbReference type="GO" id="GO:0016042">
    <property type="term" value="P:lipid catabolic process"/>
    <property type="evidence" value="ECO:0007669"/>
    <property type="project" value="UniProtKB-KW"/>
</dbReference>
<evidence type="ECO:0000256" key="2">
    <source>
        <dbReference type="ARBA" id="ARBA00022963"/>
    </source>
</evidence>
<reference evidence="6" key="2">
    <citation type="submission" date="2012-08" db="EMBL/GenBank/DDBJ databases">
        <title>Genome sequence of Kazachstania naganishii.</title>
        <authorList>
            <person name="Gordon J.L."/>
            <person name="Armisen D."/>
            <person name="Proux-Wera E."/>
            <person name="OhEigeartaigh S.S."/>
            <person name="Byrne K.P."/>
            <person name="Wolfe K.H."/>
        </authorList>
    </citation>
    <scope>NUCLEOTIDE SEQUENCE [LARGE SCALE GENOMIC DNA]</scope>
    <source>
        <strain evidence="6">ATCC MYA-139 / BCRC 22969 / CBS 8797 / CCRC 22969 / KCTC 17520 / NBRC 10181 / NCYC 3082</strain>
    </source>
</reference>
<dbReference type="Gene3D" id="3.40.50.1820">
    <property type="entry name" value="alpha/beta hydrolase"/>
    <property type="match status" value="1"/>
</dbReference>
<proteinExistence type="inferred from homology"/>
<keyword evidence="2" id="KW-0442">Lipid degradation</keyword>
<feature type="region of interest" description="Disordered" evidence="3">
    <location>
        <begin position="501"/>
        <end position="522"/>
    </location>
</feature>
<comment type="similarity">
    <text evidence="1">Belongs to the putative lipase ROG1 family.</text>
</comment>
<dbReference type="InterPro" id="IPR029058">
    <property type="entry name" value="AB_hydrolase_fold"/>
</dbReference>
<dbReference type="PIRSF" id="PIRSF005412">
    <property type="entry name" value="UCP005412_abhydr"/>
    <property type="match status" value="1"/>
</dbReference>
<dbReference type="InterPro" id="IPR007751">
    <property type="entry name" value="DUF676_lipase-like"/>
</dbReference>
<protein>
    <recommendedName>
        <fullName evidence="4">DUF676 domain-containing protein</fullName>
    </recommendedName>
</protein>
<reference evidence="5 6" key="1">
    <citation type="journal article" date="2011" name="Proc. Natl. Acad. Sci. U.S.A.">
        <title>Evolutionary erosion of yeast sex chromosomes by mating-type switching accidents.</title>
        <authorList>
            <person name="Gordon J.L."/>
            <person name="Armisen D."/>
            <person name="Proux-Wera E."/>
            <person name="Oheigeartaigh S.S."/>
            <person name="Byrne K.P."/>
            <person name="Wolfe K.H."/>
        </authorList>
    </citation>
    <scope>NUCLEOTIDE SEQUENCE [LARGE SCALE GENOMIC DNA]</scope>
    <source>
        <strain evidence="6">ATCC MYA-139 / BCRC 22969 / CBS 8797 / CCRC 22969 / KCTC 17520 / NBRC 10181 / NCYC 3082</strain>
    </source>
</reference>
<dbReference type="HOGENOM" id="CLU_007367_1_0_1"/>
<dbReference type="OrthoDB" id="5368485at2759"/>
<evidence type="ECO:0000259" key="4">
    <source>
        <dbReference type="Pfam" id="PF05057"/>
    </source>
</evidence>
<dbReference type="InterPro" id="IPR016445">
    <property type="entry name" value="Rog1_fam"/>
</dbReference>
<gene>
    <name evidence="5" type="primary">KNAG0C03040</name>
    <name evidence="5" type="ordered locus">KNAG_0C03040</name>
</gene>
<dbReference type="PANTHER" id="PTHR12482:SF20">
    <property type="entry name" value="LIPASE YDR444W-RELATED"/>
    <property type="match status" value="1"/>
</dbReference>
<organism evidence="5 6">
    <name type="scientific">Huiozyma naganishii (strain ATCC MYA-139 / BCRC 22969 / CBS 8797 / KCTC 17520 / NBRC 10181 / NCYC 3082 / Yp74L-3)</name>
    <name type="common">Yeast</name>
    <name type="synonym">Kazachstania naganishii</name>
    <dbReference type="NCBI Taxonomy" id="1071383"/>
    <lineage>
        <taxon>Eukaryota</taxon>
        <taxon>Fungi</taxon>
        <taxon>Dikarya</taxon>
        <taxon>Ascomycota</taxon>
        <taxon>Saccharomycotina</taxon>
        <taxon>Saccharomycetes</taxon>
        <taxon>Saccharomycetales</taxon>
        <taxon>Saccharomycetaceae</taxon>
        <taxon>Huiozyma</taxon>
    </lineage>
</organism>
<name>J7R3K6_HUIN7</name>
<dbReference type="GeneID" id="34525095"/>
<keyword evidence="6" id="KW-1185">Reference proteome</keyword>
<dbReference type="GO" id="GO:0047372">
    <property type="term" value="F:monoacylglycerol lipase activity"/>
    <property type="evidence" value="ECO:0007669"/>
    <property type="project" value="TreeGrafter"/>
</dbReference>
<dbReference type="eggNOG" id="KOG4372">
    <property type="taxonomic scope" value="Eukaryota"/>
</dbReference>
<evidence type="ECO:0000256" key="3">
    <source>
        <dbReference type="SAM" id="MobiDB-lite"/>
    </source>
</evidence>
<keyword evidence="2" id="KW-0443">Lipid metabolism</keyword>
<sequence length="653" mass="73086">MVAEHNAGELLISEGKSLGIGGMTRYKIRVTRSKLRDKSLEKLHLRVKNNESPLMRPVYLTGPYSFYVDVRPINYDEDKKFESKDPVQFKEDLRPSETFKADLFLNETSLLQGTEDVYCFTVDVLCQLAVVAFPTISYSLRVGSTRRACKGKKARPLHESPGVTFEEWDSNTLWALPPKFKDRPAHLVIITHGIFSNVGCDMLYMKDKIEEVANGVEDLINPNVVVRGCMDNMGKSGHGVHYLGKRVGEYVIRTIEQLKKEGVKVDKVSFVGHSLGGPTQTMAVHYITMKRPDIFDETKGGARPVNFITLASPFLGVIGDFPLYLSIPLDMGALGLTGRDLNLKYTPLTSKDGLYIGSEKNFPRLILEILIQPPIRATFERFVHRTLYANIVHDGIVPIRTAALMYLDWKSLAKVKRIKEKGSDEPMAQLKSSEESTADIPSSAGTPVSVPDDLGGSRERLGGGKTPTGEIPGDDLNIKDTAKWVMPQALLHVRKNKKFQRGQVVENEDSSDGRGGGKFSAPTEASTVLSALSTLTAPVPTQEYIKNPKLRRDAIIHDHMYDPDHLPPEHYAHRPTLKKLVYPNESVNRIQERIARAWQETMTWRKVLVKIQPDSHNNIVVRRRFVNLFGNVAVKHMAEEHFGAGASAKYAEF</sequence>
<accession>J7R3K6</accession>
<dbReference type="Pfam" id="PF05057">
    <property type="entry name" value="DUF676"/>
    <property type="match status" value="1"/>
</dbReference>
<dbReference type="SUPFAM" id="SSF53474">
    <property type="entry name" value="alpha/beta-Hydrolases"/>
    <property type="match status" value="1"/>
</dbReference>
<feature type="domain" description="DUF676" evidence="4">
    <location>
        <begin position="183"/>
        <end position="401"/>
    </location>
</feature>
<evidence type="ECO:0000313" key="5">
    <source>
        <dbReference type="EMBL" id="CCK69415.1"/>
    </source>
</evidence>
<dbReference type="InterPro" id="IPR044294">
    <property type="entry name" value="Lipase-like"/>
</dbReference>
<dbReference type="EMBL" id="HE978316">
    <property type="protein sequence ID" value="CCK69415.1"/>
    <property type="molecule type" value="Genomic_DNA"/>
</dbReference>
<evidence type="ECO:0000313" key="6">
    <source>
        <dbReference type="Proteomes" id="UP000006310"/>
    </source>
</evidence>
<dbReference type="KEGG" id="kng:KNAG_0C03040"/>